<accession>A0A6J7D6H8</accession>
<dbReference type="EMBL" id="CAFBLU010000004">
    <property type="protein sequence ID" value="CAB4864584.1"/>
    <property type="molecule type" value="Genomic_DNA"/>
</dbReference>
<reference evidence="1" key="1">
    <citation type="submission" date="2020-05" db="EMBL/GenBank/DDBJ databases">
        <authorList>
            <person name="Chiriac C."/>
            <person name="Salcher M."/>
            <person name="Ghai R."/>
            <person name="Kavagutti S V."/>
        </authorList>
    </citation>
    <scope>NUCLEOTIDE SEQUENCE</scope>
</reference>
<gene>
    <name evidence="1" type="ORF">UFOPK3444_00374</name>
</gene>
<dbReference type="SUPFAM" id="SSF46565">
    <property type="entry name" value="Chaperone J-domain"/>
    <property type="match status" value="1"/>
</dbReference>
<sequence length="417" mass="45847">MASEILDVEQSLLLLELEAPFDKRQVQLARRKMAKRWHPDIAPKGKQMEHEHHLQAINRAADQLESLAEDSRGGLVSRNAVRASAAAARKAREEAGQRAYEAEERARAAAKDQAVHDPFRSRVPDRSVVHRYARCLSYPEWGVGSVNGIYFTGEGGPSDQWARATFAVGIRTVPAGSLQYVEFGVPDEAADRVERFMTAAAHALAEGDPDLAAKRLVYARNASPHDPVVLRQLASAFLQASNYPAAARAARDWVKVEPDSPGAHRFTARIYEAMGSWGPALDSARLVCDLRPADPDAWARVGRISLKRHDRALARESFERARAEGAGAEILLDLALVRQLEGDVGGEVQACHEATLIDPDWPTAWSRYAHALAKTDRRTDCRTACEKALSFGPDREVSQLVQWLDDSEPKAITASAA</sequence>
<evidence type="ECO:0000313" key="1">
    <source>
        <dbReference type="EMBL" id="CAB4864584.1"/>
    </source>
</evidence>
<dbReference type="Gene3D" id="1.25.40.10">
    <property type="entry name" value="Tetratricopeptide repeat domain"/>
    <property type="match status" value="1"/>
</dbReference>
<protein>
    <submittedName>
        <fullName evidence="1">Unannotated protein</fullName>
    </submittedName>
</protein>
<name>A0A6J7D6H8_9ZZZZ</name>
<dbReference type="Gene3D" id="1.10.287.110">
    <property type="entry name" value="DnaJ domain"/>
    <property type="match status" value="1"/>
</dbReference>
<dbReference type="InterPro" id="IPR011990">
    <property type="entry name" value="TPR-like_helical_dom_sf"/>
</dbReference>
<dbReference type="SUPFAM" id="SSF48452">
    <property type="entry name" value="TPR-like"/>
    <property type="match status" value="1"/>
</dbReference>
<proteinExistence type="predicted"/>
<dbReference type="Pfam" id="PF14559">
    <property type="entry name" value="TPR_19"/>
    <property type="match status" value="1"/>
</dbReference>
<dbReference type="AlphaFoldDB" id="A0A6J7D6H8"/>
<dbReference type="InterPro" id="IPR019734">
    <property type="entry name" value="TPR_rpt"/>
</dbReference>
<dbReference type="InterPro" id="IPR036869">
    <property type="entry name" value="J_dom_sf"/>
</dbReference>
<organism evidence="1">
    <name type="scientific">freshwater metagenome</name>
    <dbReference type="NCBI Taxonomy" id="449393"/>
    <lineage>
        <taxon>unclassified sequences</taxon>
        <taxon>metagenomes</taxon>
        <taxon>ecological metagenomes</taxon>
    </lineage>
</organism>
<dbReference type="SMART" id="SM00028">
    <property type="entry name" value="TPR"/>
    <property type="match status" value="4"/>
</dbReference>